<dbReference type="Pfam" id="PF04402">
    <property type="entry name" value="SIMPL"/>
    <property type="match status" value="1"/>
</dbReference>
<dbReference type="Gene3D" id="3.30.70.2970">
    <property type="entry name" value="Protein of unknown function (DUF541), domain 2"/>
    <property type="match status" value="1"/>
</dbReference>
<evidence type="ECO:0008006" key="4">
    <source>
        <dbReference type="Google" id="ProtNLM"/>
    </source>
</evidence>
<dbReference type="GO" id="GO:0006974">
    <property type="term" value="P:DNA damage response"/>
    <property type="evidence" value="ECO:0007669"/>
    <property type="project" value="TreeGrafter"/>
</dbReference>
<keyword evidence="3" id="KW-1185">Reference proteome</keyword>
<gene>
    <name evidence="2" type="ORF">HMPREF0872_02010</name>
</gene>
<evidence type="ECO:0000313" key="3">
    <source>
        <dbReference type="Proteomes" id="UP000029628"/>
    </source>
</evidence>
<feature type="signal peptide" evidence="1">
    <location>
        <begin position="1"/>
        <end position="25"/>
    </location>
</feature>
<dbReference type="AlphaFoldDB" id="A0A096ALD9"/>
<dbReference type="InterPro" id="IPR007497">
    <property type="entry name" value="SIMPL/DUF541"/>
</dbReference>
<evidence type="ECO:0000256" key="1">
    <source>
        <dbReference type="SAM" id="SignalP"/>
    </source>
</evidence>
<feature type="chain" id="PRO_5001924788" description="26 kDa periplasmic immunogenic protein" evidence="1">
    <location>
        <begin position="26"/>
        <end position="239"/>
    </location>
</feature>
<organism evidence="2 3">
    <name type="scientific">Veillonella montpellierensis DNF00314</name>
    <dbReference type="NCBI Taxonomy" id="1401067"/>
    <lineage>
        <taxon>Bacteria</taxon>
        <taxon>Bacillati</taxon>
        <taxon>Bacillota</taxon>
        <taxon>Negativicutes</taxon>
        <taxon>Veillonellales</taxon>
        <taxon>Veillonellaceae</taxon>
        <taxon>Veillonella</taxon>
    </lineage>
</organism>
<proteinExistence type="predicted"/>
<protein>
    <recommendedName>
        <fullName evidence="4">26 kDa periplasmic immunogenic protein</fullName>
    </recommendedName>
</protein>
<dbReference type="PANTHER" id="PTHR34387:SF2">
    <property type="entry name" value="SLR1258 PROTEIN"/>
    <property type="match status" value="1"/>
</dbReference>
<dbReference type="PANTHER" id="PTHR34387">
    <property type="entry name" value="SLR1258 PROTEIN"/>
    <property type="match status" value="1"/>
</dbReference>
<name>A0A096ALD9_9FIRM</name>
<dbReference type="Gene3D" id="3.30.110.170">
    <property type="entry name" value="Protein of unknown function (DUF541), domain 1"/>
    <property type="match status" value="1"/>
</dbReference>
<accession>A0A096ALD9</accession>
<dbReference type="RefSeq" id="WP_028257227.1">
    <property type="nucleotide sequence ID" value="NZ_JRNT01000006.1"/>
</dbReference>
<dbReference type="EMBL" id="JRNT01000006">
    <property type="protein sequence ID" value="KGF47888.1"/>
    <property type="molecule type" value="Genomic_DNA"/>
</dbReference>
<reference evidence="2 3" key="1">
    <citation type="submission" date="2014-07" db="EMBL/GenBank/DDBJ databases">
        <authorList>
            <person name="McCorrison J."/>
            <person name="Sanka R."/>
            <person name="Torralba M."/>
            <person name="Gillis M."/>
            <person name="Haft D.H."/>
            <person name="Methe B."/>
            <person name="Sutton G."/>
            <person name="Nelson K.E."/>
        </authorList>
    </citation>
    <scope>NUCLEOTIDE SEQUENCE [LARGE SCALE GENOMIC DNA]</scope>
    <source>
        <strain evidence="2 3">DNF00314</strain>
    </source>
</reference>
<evidence type="ECO:0000313" key="2">
    <source>
        <dbReference type="EMBL" id="KGF47888.1"/>
    </source>
</evidence>
<sequence>MMKKSILAAVGLLAVTIAYQPVSLASDVGTITVEGVAHDTYRATQSVVSVTNKTERNTVLEAKNDNDKVSEDFKNMLHSLGILDKDIRTSKYEITDRQYRIGDTDTFRTTYVVTNTVDVTMDDIGKTSYIIDAAAKAGISDVRLSKLDLNTVAKDAQRQKLLVLAAKDARTKADAIAAALGTRVVGVDSLVVDDNYNYNPRMYRAVNLAAKSDMMDSASDIENGENTEDLHINVVFKVK</sequence>
<dbReference type="InterPro" id="IPR052022">
    <property type="entry name" value="26kDa_periplasmic_antigen"/>
</dbReference>
<comment type="caution">
    <text evidence="2">The sequence shown here is derived from an EMBL/GenBank/DDBJ whole genome shotgun (WGS) entry which is preliminary data.</text>
</comment>
<dbReference type="Proteomes" id="UP000029628">
    <property type="component" value="Unassembled WGS sequence"/>
</dbReference>
<keyword evidence="1" id="KW-0732">Signal</keyword>
<dbReference type="eggNOG" id="COG2968">
    <property type="taxonomic scope" value="Bacteria"/>
</dbReference>